<comment type="caution">
    <text evidence="2">The sequence shown here is derived from an EMBL/GenBank/DDBJ whole genome shotgun (WGS) entry which is preliminary data.</text>
</comment>
<accession>A0A8J4F1U7</accession>
<feature type="region of interest" description="Disordered" evidence="1">
    <location>
        <begin position="386"/>
        <end position="414"/>
    </location>
</feature>
<name>A0A8J4F1U7_9CHLO</name>
<dbReference type="AlphaFoldDB" id="A0A8J4F1U7"/>
<feature type="region of interest" description="Disordered" evidence="1">
    <location>
        <begin position="671"/>
        <end position="699"/>
    </location>
</feature>
<dbReference type="GO" id="GO:0070300">
    <property type="term" value="F:phosphatidic acid binding"/>
    <property type="evidence" value="ECO:0007669"/>
    <property type="project" value="InterPro"/>
</dbReference>
<dbReference type="GO" id="GO:0034196">
    <property type="term" value="P:acylglycerol transport"/>
    <property type="evidence" value="ECO:0007669"/>
    <property type="project" value="InterPro"/>
</dbReference>
<reference evidence="2" key="1">
    <citation type="journal article" date="2021" name="Proc. Natl. Acad. Sci. U.S.A.">
        <title>Three genomes in the algal genus Volvox reveal the fate of a haploid sex-determining region after a transition to homothallism.</title>
        <authorList>
            <person name="Yamamoto K."/>
            <person name="Hamaji T."/>
            <person name="Kawai-Toyooka H."/>
            <person name="Matsuzaki R."/>
            <person name="Takahashi F."/>
            <person name="Nishimura Y."/>
            <person name="Kawachi M."/>
            <person name="Noguchi H."/>
            <person name="Minakuchi Y."/>
            <person name="Umen J.G."/>
            <person name="Toyoda A."/>
            <person name="Nozaki H."/>
        </authorList>
    </citation>
    <scope>NUCLEOTIDE SEQUENCE</scope>
    <source>
        <strain evidence="2">NIES-3780</strain>
    </source>
</reference>
<dbReference type="InterPro" id="IPR044160">
    <property type="entry name" value="TGD4-like"/>
</dbReference>
<feature type="compositionally biased region" description="Polar residues" evidence="1">
    <location>
        <begin position="593"/>
        <end position="602"/>
    </location>
</feature>
<dbReference type="GO" id="GO:1990052">
    <property type="term" value="P:ER to chloroplast lipid transport"/>
    <property type="evidence" value="ECO:0007669"/>
    <property type="project" value="InterPro"/>
</dbReference>
<evidence type="ECO:0000313" key="3">
    <source>
        <dbReference type="Proteomes" id="UP000747399"/>
    </source>
</evidence>
<sequence>MHSATGSSNGILLGGFGNMTSSTLSPSTPLGIVPEKATLAHQIRRTVPAQYWGLSVASASAPDGAMVSSVSNPAPLPLLTGSGLSRPHLTLATQAVKLPGRPSLPGLPSVCNDQGGLVLDRIIAHGSGESWWVALNGRARIGRLITQRADLAAAAADPASYSLCATSRVQVSRNTVLRARLDWCPPASTSPTSSASWLIRRRAPRDDLLVTDTQAAAGGSSRSGWAAAPLSLSCQMQSRVGRWAEVRLDLAAGQRTASCAPLGIGPAAVGRGNSAGALAAATEGKPGLNEQALRSSSSAGAVGAVTTPLLLGLQAGSTASSRSPLVWRCGVLQVTAPPTLPLMGSHGPTVVTAKVTDGVPSGPALQSAVYLQGTIALQGERVLWQGPKRPLHRRSHKEAGNGGAATAAASGPGPTTGATAAVLAGGPLVVPPAAVPAPAAPGTLIPLRSGSAGYSLPSAGSGDEDEEVDDEDEEESIAPYAFAQGVVGGVAGTAGKALRPSRSPGVGLAASGAATAAGGVNGGSGGGISTSGAAAAATLPFGSELPTAGTVQEALMDITQSVSRLRDDVTATTQWVGNGGLVEQLTSAAVTKRQAVSRSQQPDGHATPIPWSSFVGEPHVKVAGVAGITARTPVILVNHGSTAPGGGGGSASFRPVRLAWVQDLGLSHVLRRHDRNGDDDRGSGMPQDDDDTQGAGGSRTAMGLEAVRGALRPFASVAANVQAGRFSSWLLDFTRVAAQLDCGLWGPDAKSCEGNCATGSEGRQRHPAFALGDIGAWHALSLSFSQQVIGPLRFVADWRYQLASSNPLALPPPTQVAPEAQILSAASAAAAAGSWFGNAAGALASHTGGMRPQLLDAVYALDLAVPGLKGAARLVAWYSPQRREGMVELRMF</sequence>
<feature type="compositionally biased region" description="Low complexity" evidence="1">
    <location>
        <begin position="404"/>
        <end position="414"/>
    </location>
</feature>
<dbReference type="PANTHER" id="PTHR34954">
    <property type="entry name" value="EXPRESSED PROTEIN"/>
    <property type="match status" value="1"/>
</dbReference>
<protein>
    <submittedName>
        <fullName evidence="2">Uncharacterized protein</fullName>
    </submittedName>
</protein>
<organism evidence="2 3">
    <name type="scientific">Volvox africanus</name>
    <dbReference type="NCBI Taxonomy" id="51714"/>
    <lineage>
        <taxon>Eukaryota</taxon>
        <taxon>Viridiplantae</taxon>
        <taxon>Chlorophyta</taxon>
        <taxon>core chlorophytes</taxon>
        <taxon>Chlorophyceae</taxon>
        <taxon>CS clade</taxon>
        <taxon>Chlamydomonadales</taxon>
        <taxon>Volvocaceae</taxon>
        <taxon>Volvox</taxon>
    </lineage>
</organism>
<evidence type="ECO:0000313" key="2">
    <source>
        <dbReference type="EMBL" id="GIL53118.1"/>
    </source>
</evidence>
<dbReference type="PANTHER" id="PTHR34954:SF3">
    <property type="entry name" value="EXPRESSED PROTEIN"/>
    <property type="match status" value="1"/>
</dbReference>
<proteinExistence type="predicted"/>
<gene>
    <name evidence="2" type="ORF">Vafri_8802</name>
</gene>
<dbReference type="EMBL" id="BNCO01000014">
    <property type="protein sequence ID" value="GIL53118.1"/>
    <property type="molecule type" value="Genomic_DNA"/>
</dbReference>
<dbReference type="Proteomes" id="UP000747399">
    <property type="component" value="Unassembled WGS sequence"/>
</dbReference>
<evidence type="ECO:0000256" key="1">
    <source>
        <dbReference type="SAM" id="MobiDB-lite"/>
    </source>
</evidence>
<keyword evidence="3" id="KW-1185">Reference proteome</keyword>
<feature type="region of interest" description="Disordered" evidence="1">
    <location>
        <begin position="593"/>
        <end position="612"/>
    </location>
</feature>